<dbReference type="SUPFAM" id="SSF56112">
    <property type="entry name" value="Protein kinase-like (PK-like)"/>
    <property type="match status" value="1"/>
</dbReference>
<reference evidence="19" key="2">
    <citation type="journal article" date="2017" name="J. Anim. Genet.">
        <title>Multiple reference genome sequences of hot pepper reveal the massive evolution of plant disease resistance genes by retroduplication.</title>
        <authorList>
            <person name="Kim S."/>
            <person name="Park J."/>
            <person name="Yeom S.-I."/>
            <person name="Kim Y.-M."/>
            <person name="Seo E."/>
            <person name="Kim K.-T."/>
            <person name="Kim M.-S."/>
            <person name="Lee J.M."/>
            <person name="Cheong K."/>
            <person name="Shin H.-S."/>
            <person name="Kim S.-B."/>
            <person name="Han K."/>
            <person name="Lee J."/>
            <person name="Park M."/>
            <person name="Lee H.-A."/>
            <person name="Lee H.-Y."/>
            <person name="Lee Y."/>
            <person name="Oh S."/>
            <person name="Lee J.H."/>
            <person name="Choi E."/>
            <person name="Choi E."/>
            <person name="Lee S.E."/>
            <person name="Jeon J."/>
            <person name="Kim H."/>
            <person name="Choi G."/>
            <person name="Song H."/>
            <person name="Lee J."/>
            <person name="Lee S.-C."/>
            <person name="Kwon J.-K."/>
            <person name="Lee H.-Y."/>
            <person name="Koo N."/>
            <person name="Hong Y."/>
            <person name="Kim R.W."/>
            <person name="Kang W.-H."/>
            <person name="Huh J.H."/>
            <person name="Kang B.-C."/>
            <person name="Yang T.-J."/>
            <person name="Lee Y.-H."/>
            <person name="Bennetzen J.L."/>
            <person name="Choi D."/>
        </authorList>
    </citation>
    <scope>NUCLEOTIDE SEQUENCE [LARGE SCALE GENOMIC DNA]</scope>
    <source>
        <strain evidence="19">cv. PBC81</strain>
    </source>
</reference>
<protein>
    <recommendedName>
        <fullName evidence="20">LysM domain receptor-like kinase 4</fullName>
    </recommendedName>
</protein>
<keyword evidence="5 15" id="KW-0812">Transmembrane</keyword>
<evidence type="ECO:0000313" key="19">
    <source>
        <dbReference type="Proteomes" id="UP000224567"/>
    </source>
</evidence>
<dbReference type="Pfam" id="PF23473">
    <property type="entry name" value="LysM3_LYK4_5"/>
    <property type="match status" value="1"/>
</dbReference>
<keyword evidence="4" id="KW-1003">Cell membrane</keyword>
<accession>A0A2G2VHW0</accession>
<keyword evidence="13" id="KW-0539">Nucleus</keyword>
<dbReference type="GO" id="GO:0005524">
    <property type="term" value="F:ATP binding"/>
    <property type="evidence" value="ECO:0007669"/>
    <property type="project" value="UniProtKB-KW"/>
</dbReference>
<comment type="caution">
    <text evidence="18">The sequence shown here is derived from an EMBL/GenBank/DDBJ whole genome shotgun (WGS) entry which is preliminary data.</text>
</comment>
<dbReference type="PANTHER" id="PTHR45927">
    <property type="entry name" value="LYSM-DOMAIN RECEPTOR-LIKE KINASE-RELATED"/>
    <property type="match status" value="1"/>
</dbReference>
<evidence type="ECO:0000256" key="5">
    <source>
        <dbReference type="ARBA" id="ARBA00022692"/>
    </source>
</evidence>
<evidence type="ECO:0000256" key="8">
    <source>
        <dbReference type="ARBA" id="ARBA00022806"/>
    </source>
</evidence>
<proteinExistence type="inferred from homology"/>
<keyword evidence="11 15" id="KW-0472">Membrane</keyword>
<dbReference type="Pfam" id="PF21010">
    <property type="entry name" value="HA2_C"/>
    <property type="match status" value="1"/>
</dbReference>
<organism evidence="18 19">
    <name type="scientific">Capsicum baccatum</name>
    <name type="common">Peruvian pepper</name>
    <dbReference type="NCBI Taxonomy" id="33114"/>
    <lineage>
        <taxon>Eukaryota</taxon>
        <taxon>Viridiplantae</taxon>
        <taxon>Streptophyta</taxon>
        <taxon>Embryophyta</taxon>
        <taxon>Tracheophyta</taxon>
        <taxon>Spermatophyta</taxon>
        <taxon>Magnoliopsida</taxon>
        <taxon>eudicotyledons</taxon>
        <taxon>Gunneridae</taxon>
        <taxon>Pentapetalae</taxon>
        <taxon>asterids</taxon>
        <taxon>lamiids</taxon>
        <taxon>Solanales</taxon>
        <taxon>Solanaceae</taxon>
        <taxon>Solanoideae</taxon>
        <taxon>Capsiceae</taxon>
        <taxon>Capsicum</taxon>
    </lineage>
</organism>
<feature type="domain" description="LysM" evidence="17">
    <location>
        <begin position="309"/>
        <end position="354"/>
    </location>
</feature>
<evidence type="ECO:0000256" key="7">
    <source>
        <dbReference type="ARBA" id="ARBA00022741"/>
    </source>
</evidence>
<dbReference type="Pfam" id="PF23472">
    <property type="entry name" value="LysM2_CERK1_LYK3_4_5"/>
    <property type="match status" value="1"/>
</dbReference>
<dbReference type="FunFam" id="1.20.120.1080:FF:000018">
    <property type="entry name" value="Pre-mRNA-splicing factor ATP-dependent RNA helicase prp16"/>
    <property type="match status" value="1"/>
</dbReference>
<evidence type="ECO:0000256" key="6">
    <source>
        <dbReference type="ARBA" id="ARBA00022729"/>
    </source>
</evidence>
<name>A0A2G2VHW0_CAPBA</name>
<dbReference type="PROSITE" id="PS51782">
    <property type="entry name" value="LYSM"/>
    <property type="match status" value="1"/>
</dbReference>
<evidence type="ECO:0000259" key="17">
    <source>
        <dbReference type="PROSITE" id="PS51782"/>
    </source>
</evidence>
<dbReference type="AlphaFoldDB" id="A0A2G2VHW0"/>
<dbReference type="InterPro" id="IPR011009">
    <property type="entry name" value="Kinase-like_dom_sf"/>
</dbReference>
<dbReference type="InterPro" id="IPR056563">
    <property type="entry name" value="LysM3_LYK4_5"/>
</dbReference>
<dbReference type="InterPro" id="IPR056562">
    <property type="entry name" value="LysM2_CERK1_LYK3_4_5"/>
</dbReference>
<comment type="similarity">
    <text evidence="3">Belongs to the protein kinase superfamily. TKL Ser/Thr protein kinase family. ROCO subfamily.</text>
</comment>
<comment type="subcellular location">
    <subcellularLocation>
        <location evidence="2">Cell membrane</location>
        <topology evidence="2">Single-pass membrane protein</topology>
    </subcellularLocation>
    <subcellularLocation>
        <location evidence="1">Nucleus</location>
    </subcellularLocation>
</comment>
<dbReference type="GO" id="GO:0004386">
    <property type="term" value="F:helicase activity"/>
    <property type="evidence" value="ECO:0007669"/>
    <property type="project" value="UniProtKB-KW"/>
</dbReference>
<dbReference type="InterPro" id="IPR052611">
    <property type="entry name" value="Plant_RLK_LysM"/>
</dbReference>
<dbReference type="InterPro" id="IPR036779">
    <property type="entry name" value="LysM_dom_sf"/>
</dbReference>
<dbReference type="InterPro" id="IPR000719">
    <property type="entry name" value="Prot_kinase_dom"/>
</dbReference>
<evidence type="ECO:0000256" key="11">
    <source>
        <dbReference type="ARBA" id="ARBA00023136"/>
    </source>
</evidence>
<dbReference type="InterPro" id="IPR027417">
    <property type="entry name" value="P-loop_NTPase"/>
</dbReference>
<evidence type="ECO:0000313" key="18">
    <source>
        <dbReference type="EMBL" id="PHT32553.1"/>
    </source>
</evidence>
<dbReference type="InterPro" id="IPR048333">
    <property type="entry name" value="HA2_WH"/>
</dbReference>
<dbReference type="InterPro" id="IPR018392">
    <property type="entry name" value="LysM"/>
</dbReference>
<evidence type="ECO:0000256" key="10">
    <source>
        <dbReference type="ARBA" id="ARBA00022989"/>
    </source>
</evidence>
<reference evidence="18 19" key="1">
    <citation type="journal article" date="2017" name="Genome Biol.">
        <title>New reference genome sequences of hot pepper reveal the massive evolution of plant disease-resistance genes by retroduplication.</title>
        <authorList>
            <person name="Kim S."/>
            <person name="Park J."/>
            <person name="Yeom S.I."/>
            <person name="Kim Y.M."/>
            <person name="Seo E."/>
            <person name="Kim K.T."/>
            <person name="Kim M.S."/>
            <person name="Lee J.M."/>
            <person name="Cheong K."/>
            <person name="Shin H.S."/>
            <person name="Kim S.B."/>
            <person name="Han K."/>
            <person name="Lee J."/>
            <person name="Park M."/>
            <person name="Lee H.A."/>
            <person name="Lee H.Y."/>
            <person name="Lee Y."/>
            <person name="Oh S."/>
            <person name="Lee J.H."/>
            <person name="Choi E."/>
            <person name="Choi E."/>
            <person name="Lee S.E."/>
            <person name="Jeon J."/>
            <person name="Kim H."/>
            <person name="Choi G."/>
            <person name="Song H."/>
            <person name="Lee J."/>
            <person name="Lee S.C."/>
            <person name="Kwon J.K."/>
            <person name="Lee H.Y."/>
            <person name="Koo N."/>
            <person name="Hong Y."/>
            <person name="Kim R.W."/>
            <person name="Kang W.H."/>
            <person name="Huh J.H."/>
            <person name="Kang B.C."/>
            <person name="Yang T.J."/>
            <person name="Lee Y.H."/>
            <person name="Bennetzen J.L."/>
            <person name="Choi D."/>
        </authorList>
    </citation>
    <scope>NUCLEOTIDE SEQUENCE [LARGE SCALE GENOMIC DNA]</scope>
    <source>
        <strain evidence="19">cv. PBC81</strain>
    </source>
</reference>
<keyword evidence="6" id="KW-0732">Signal</keyword>
<dbReference type="Gene3D" id="1.10.510.10">
    <property type="entry name" value="Transferase(Phosphotransferase) domain 1"/>
    <property type="match status" value="1"/>
</dbReference>
<evidence type="ECO:0000256" key="14">
    <source>
        <dbReference type="SAM" id="MobiDB-lite"/>
    </source>
</evidence>
<evidence type="ECO:0000256" key="1">
    <source>
        <dbReference type="ARBA" id="ARBA00004123"/>
    </source>
</evidence>
<evidence type="ECO:0000256" key="2">
    <source>
        <dbReference type="ARBA" id="ARBA00004162"/>
    </source>
</evidence>
<keyword evidence="8" id="KW-0378">Hydrolase</keyword>
<keyword evidence="19" id="KW-1185">Reference proteome</keyword>
<dbReference type="SMART" id="SM00847">
    <property type="entry name" value="HA2"/>
    <property type="match status" value="1"/>
</dbReference>
<dbReference type="FunFam" id="1.10.510.10:FF:000468">
    <property type="entry name" value="PTI1-like tyrosine-protein kinase 3"/>
    <property type="match status" value="1"/>
</dbReference>
<evidence type="ECO:0000256" key="9">
    <source>
        <dbReference type="ARBA" id="ARBA00022840"/>
    </source>
</evidence>
<keyword evidence="7" id="KW-0547">Nucleotide-binding</keyword>
<dbReference type="InterPro" id="IPR056561">
    <property type="entry name" value="NFP_LYK_LysM1"/>
</dbReference>
<evidence type="ECO:0000256" key="4">
    <source>
        <dbReference type="ARBA" id="ARBA00022475"/>
    </source>
</evidence>
<dbReference type="SUPFAM" id="SSF52540">
    <property type="entry name" value="P-loop containing nucleoside triphosphate hydrolases"/>
    <property type="match status" value="1"/>
</dbReference>
<dbReference type="Gene3D" id="3.10.350.10">
    <property type="entry name" value="LysM domain"/>
    <property type="match status" value="1"/>
</dbReference>
<evidence type="ECO:0000256" key="15">
    <source>
        <dbReference type="SAM" id="Phobius"/>
    </source>
</evidence>
<dbReference type="EMBL" id="MLFT02000012">
    <property type="protein sequence ID" value="PHT32553.1"/>
    <property type="molecule type" value="Genomic_DNA"/>
</dbReference>
<dbReference type="OrthoDB" id="4062651at2759"/>
<dbReference type="GO" id="GO:0051707">
    <property type="term" value="P:response to other organism"/>
    <property type="evidence" value="ECO:0007669"/>
    <property type="project" value="UniProtKB-ARBA"/>
</dbReference>
<feature type="region of interest" description="Disordered" evidence="14">
    <location>
        <begin position="365"/>
        <end position="385"/>
    </location>
</feature>
<dbReference type="GO" id="GO:0005634">
    <property type="term" value="C:nucleus"/>
    <property type="evidence" value="ECO:0007669"/>
    <property type="project" value="UniProtKB-SubCell"/>
</dbReference>
<dbReference type="GO" id="GO:0005886">
    <property type="term" value="C:plasma membrane"/>
    <property type="evidence" value="ECO:0007669"/>
    <property type="project" value="UniProtKB-SubCell"/>
</dbReference>
<dbReference type="PROSITE" id="PS50011">
    <property type="entry name" value="PROTEIN_KINASE_DOM"/>
    <property type="match status" value="1"/>
</dbReference>
<dbReference type="PANTHER" id="PTHR45927:SF7">
    <property type="entry name" value="LYSM-DOMAIN RECEPTOR-LIKE KINASE"/>
    <property type="match status" value="1"/>
</dbReference>
<sequence>MLQSTVPEIQQTNLEYVILFLKCLGIQNVLDFEFMDPPSQDNIVNSMYQLWVLGALNNVGDLTELGWKMVEFPLDPPLAKLLLMGEQFECLNEVLTIVSMLSVPSVFFRPKDREEESDAAREMFVVPESDHLTLVNVYEQWKVNEYMGDFLQVKGNSVLNCNNIYETSYACNSRNSTCQAFLIFRARYPYNSVPGIAALLSSNISEVARTNNVTRLTVFAADKEVVIPVDCSCSGLYYQATTMYYIPALSETYFMIANNTYQGLSTCNALLRRNKYGEFSLRPGLELLVPLRCACPTGKQAEKGSKYLMTYSIDVGDDILKVSKRFNVSVRNIVEANRFLSENSVLYPFTTILIPLPSEPLNLDTGDENHTKPIRSLSPPPATNVSKGKSKRNLYIGSGVATGFILLLLVVSWVIFLALFKKKAREVPRMSSSHEDILVEIATIDHVPKVFKFKELKHATRNFGSKNRIKGSVYWGVFRGEILAVKMAITDIYKEVNMLHKINHFNLIKLCGYCEHKGCFFLVYEYMKNGSLREWLTRTKSRETISWKKRIQIALDVANGLHYLHNFTKPGYIHKNINSGNILLDSNLRAKIGNFSLAKETDTSGTTWELVGTTGYMAPEYVEAGSVTSKMDIYAFGIVLLELVTGKDAVIVEESGEILLSAAVAEIMEGENAETKLDGFIEEHMREDDGLEIAYTIANLSLRCLTGEPSNRPSMEEIVSCLLKIQVNVHN</sequence>
<evidence type="ECO:0008006" key="20">
    <source>
        <dbReference type="Google" id="ProtNLM"/>
    </source>
</evidence>
<evidence type="ECO:0000256" key="3">
    <source>
        <dbReference type="ARBA" id="ARBA00008171"/>
    </source>
</evidence>
<dbReference type="Proteomes" id="UP000224567">
    <property type="component" value="Unassembled WGS sequence"/>
</dbReference>
<evidence type="ECO:0000256" key="12">
    <source>
        <dbReference type="ARBA" id="ARBA00023157"/>
    </source>
</evidence>
<keyword evidence="12" id="KW-1015">Disulfide bond</keyword>
<feature type="transmembrane region" description="Helical" evidence="15">
    <location>
        <begin position="394"/>
        <end position="420"/>
    </location>
</feature>
<keyword evidence="9" id="KW-0067">ATP-binding</keyword>
<dbReference type="GO" id="GO:0000398">
    <property type="term" value="P:mRNA splicing, via spliceosome"/>
    <property type="evidence" value="ECO:0007669"/>
    <property type="project" value="UniProtKB-ARBA"/>
</dbReference>
<evidence type="ECO:0000259" key="16">
    <source>
        <dbReference type="PROSITE" id="PS50011"/>
    </source>
</evidence>
<dbReference type="Gene3D" id="3.30.200.20">
    <property type="entry name" value="Phosphorylase Kinase, domain 1"/>
    <property type="match status" value="1"/>
</dbReference>
<gene>
    <name evidence="18" type="ORF">CQW23_28890</name>
</gene>
<dbReference type="Pfam" id="PF04408">
    <property type="entry name" value="WHD_HA2"/>
    <property type="match status" value="1"/>
</dbReference>
<dbReference type="InterPro" id="IPR007502">
    <property type="entry name" value="Helicase-assoc_dom"/>
</dbReference>
<dbReference type="InterPro" id="IPR001245">
    <property type="entry name" value="Ser-Thr/Tyr_kinase_cat_dom"/>
</dbReference>
<dbReference type="GO" id="GO:0004672">
    <property type="term" value="F:protein kinase activity"/>
    <property type="evidence" value="ECO:0007669"/>
    <property type="project" value="InterPro"/>
</dbReference>
<dbReference type="Pfam" id="PF23446">
    <property type="entry name" value="LysM1_NFP_LYK"/>
    <property type="match status" value="1"/>
</dbReference>
<evidence type="ECO:0000256" key="13">
    <source>
        <dbReference type="ARBA" id="ARBA00023242"/>
    </source>
</evidence>
<dbReference type="Pfam" id="PF07714">
    <property type="entry name" value="PK_Tyr_Ser-Thr"/>
    <property type="match status" value="1"/>
</dbReference>
<keyword evidence="10 15" id="KW-1133">Transmembrane helix</keyword>
<feature type="domain" description="Protein kinase" evidence="16">
    <location>
        <begin position="390"/>
        <end position="731"/>
    </location>
</feature>
<keyword evidence="8" id="KW-0347">Helicase</keyword>
<dbReference type="Gene3D" id="1.20.120.1080">
    <property type="match status" value="1"/>
</dbReference>